<dbReference type="EMBL" id="GANO01000025">
    <property type="protein sequence ID" value="JAB59846.1"/>
    <property type="molecule type" value="mRNA"/>
</dbReference>
<protein>
    <submittedName>
        <fullName evidence="2">Putative pban-type neuropeptides</fullName>
    </submittedName>
</protein>
<organism evidence="2">
    <name type="scientific">Corethrella appendiculata</name>
    <dbReference type="NCBI Taxonomy" id="1370023"/>
    <lineage>
        <taxon>Eukaryota</taxon>
        <taxon>Metazoa</taxon>
        <taxon>Ecdysozoa</taxon>
        <taxon>Arthropoda</taxon>
        <taxon>Hexapoda</taxon>
        <taxon>Insecta</taxon>
        <taxon>Pterygota</taxon>
        <taxon>Neoptera</taxon>
        <taxon>Endopterygota</taxon>
        <taxon>Diptera</taxon>
        <taxon>Nematocera</taxon>
        <taxon>Culicoidea</taxon>
        <taxon>Chaoboridae</taxon>
        <taxon>Corethrella</taxon>
    </lineage>
</organism>
<name>U5EYW3_9DIPT</name>
<proteinExistence type="evidence at transcript level"/>
<evidence type="ECO:0000313" key="2">
    <source>
        <dbReference type="EMBL" id="JAB59846.1"/>
    </source>
</evidence>
<dbReference type="AlphaFoldDB" id="U5EYW3"/>
<feature type="chain" id="PRO_5004660292" evidence="1">
    <location>
        <begin position="21"/>
        <end position="200"/>
    </location>
</feature>
<sequence length="200" mass="22917">MFKLFLLIISLLVVVQSALCLDLGDSNNSKLKNFIQHQNLPKYSFDDLVKLANETTPQNGISKRSIPMWFGPRQPMWFGPRLGKRSNSKEILLESGENSIDDQLDYPATVIDTSKFSLDMLKDAPIALVFLNEKLQQEKSDENFAMNKKLEKPTIRMTPRLGRDATVDLEQQRSRPPFAPRLGRTIPFQPRLGRDYFGNF</sequence>
<keyword evidence="1" id="KW-0732">Signal</keyword>
<dbReference type="GO" id="GO:0007218">
    <property type="term" value="P:neuropeptide signaling pathway"/>
    <property type="evidence" value="ECO:0007669"/>
    <property type="project" value="UniProtKB-KW"/>
</dbReference>
<feature type="signal peptide" evidence="1">
    <location>
        <begin position="1"/>
        <end position="20"/>
    </location>
</feature>
<reference evidence="2" key="1">
    <citation type="journal article" date="2014" name="Insect Biochem. Mol. Biol.">
        <title>An insight into the sialome of the frog biting fly, Corethrella appendiculata.</title>
        <authorList>
            <person name="Ribeiro J.M.C."/>
            <person name="Chagas A.C."/>
            <person name="Pham V.M."/>
            <person name="Lounibos L.P."/>
            <person name="Calvo E."/>
        </authorList>
    </citation>
    <scope>NUCLEOTIDE SEQUENCE</scope>
    <source>
        <tissue evidence="2">Salivary glands</tissue>
    </source>
</reference>
<accession>U5EYW3</accession>
<keyword evidence="2" id="KW-0527">Neuropeptide</keyword>
<evidence type="ECO:0000256" key="1">
    <source>
        <dbReference type="SAM" id="SignalP"/>
    </source>
</evidence>